<keyword evidence="3" id="KW-1185">Reference proteome</keyword>
<dbReference type="PANTHER" id="PTHR22948:SF72">
    <property type="entry name" value="TUDOR DOMAIN-CONTAINING PROTEIN"/>
    <property type="match status" value="1"/>
</dbReference>
<dbReference type="SMART" id="SM00333">
    <property type="entry name" value="TUDOR"/>
    <property type="match status" value="3"/>
</dbReference>
<dbReference type="CDD" id="cd20379">
    <property type="entry name" value="Tudor_dTUD-like"/>
    <property type="match status" value="1"/>
</dbReference>
<sequence>MADTLIYVTHIEDSMELQGPCLYFWGTLDNNLYLLMERFLEKFRSFLERTYPPPSVNVLAGNGICCVLIGHQWYRARVTSLILDDSGKLKVLCIDNGKTHSVPLSSVRTLGTAIPGSIAKHIRKWRPLSTKFILADVSAPIVPGCSNRQWSAAALTFLKRHVQNQTWKAALLGAYGEHLGVRLFDSNNQLLAKYLVDQKLGVAAQTYKDAITMCEELKKSDANCLLPKICPTEIAVPPTVSSTAKVSLESSSKPHKNYFSSRSYLTSKLPEEGRHDVVVSNMANGPYKFVIRLTREEETLQNLRKALDSVSPHPFPGSPKEGAPCIAVCPADNFFHRCVITAVDESGHQPLPTVYFVDTGFEYQLSLPFICAIPNELLALPPFAYQVSLAGVEEVAELSGLNEIFSSLVKSAGFLSAQVEDQHNVNIYDHTGRSFLDVLRAIKSNLLATILGVTTNVSSPTRLAEQVSKKKKVLAVDESLRATSPVQDIPPMETTDKLSVFEEFPHPDALEKSFLTNPKLDSILLMDLNFAPGQLMSSTAVASHVKSKEEVWLQLSLTAVNLLKEEIAKTDVLQLAPLEPEVGVHCLCFIQKDSGWYRAVVNCIQEARVSVTLIDYGVSTFADVTDLRELPPSLAKQPGLALKCALDGSEMRYETSPTDEQYRSVIADAELLSVVFVRQSTSHLFVRLFDASTGIDLNERMGLPERYLLDFSDLSDTGTSTPSSAIPLTNSLVTDPIDIDLFDRILSDVSISPNTV</sequence>
<dbReference type="KEGG" id="dpx:DAPPUDRAFT_98281"/>
<dbReference type="HOGENOM" id="CLU_414047_0_0_1"/>
<gene>
    <name evidence="2" type="ORF">DAPPUDRAFT_98281</name>
</gene>
<evidence type="ECO:0000313" key="3">
    <source>
        <dbReference type="Proteomes" id="UP000000305"/>
    </source>
</evidence>
<dbReference type="Gene3D" id="2.40.50.90">
    <property type="match status" value="3"/>
</dbReference>
<dbReference type="PANTHER" id="PTHR22948">
    <property type="entry name" value="TUDOR DOMAIN CONTAINING PROTEIN"/>
    <property type="match status" value="1"/>
</dbReference>
<dbReference type="SUPFAM" id="SSF63748">
    <property type="entry name" value="Tudor/PWWP/MBT"/>
    <property type="match status" value="3"/>
</dbReference>
<dbReference type="InParanoid" id="E9G372"/>
<dbReference type="InterPro" id="IPR050621">
    <property type="entry name" value="Tudor_domain_containing"/>
</dbReference>
<dbReference type="PROSITE" id="PS50304">
    <property type="entry name" value="TUDOR"/>
    <property type="match status" value="2"/>
</dbReference>
<dbReference type="InterPro" id="IPR035437">
    <property type="entry name" value="SNase_OB-fold_sf"/>
</dbReference>
<evidence type="ECO:0000259" key="1">
    <source>
        <dbReference type="PROSITE" id="PS50304"/>
    </source>
</evidence>
<dbReference type="Pfam" id="PF00567">
    <property type="entry name" value="TUDOR"/>
    <property type="match status" value="3"/>
</dbReference>
<name>E9G372_DAPPU</name>
<dbReference type="OrthoDB" id="9989103at2759"/>
<dbReference type="InterPro" id="IPR002999">
    <property type="entry name" value="Tudor"/>
</dbReference>
<feature type="domain" description="Tudor" evidence="1">
    <location>
        <begin position="318"/>
        <end position="380"/>
    </location>
</feature>
<dbReference type="EMBL" id="GL732531">
    <property type="protein sequence ID" value="EFX85724.1"/>
    <property type="molecule type" value="Genomic_DNA"/>
</dbReference>
<dbReference type="AlphaFoldDB" id="E9G372"/>
<evidence type="ECO:0000313" key="2">
    <source>
        <dbReference type="EMBL" id="EFX85724.1"/>
    </source>
</evidence>
<accession>E9G372</accession>
<dbReference type="GO" id="GO:0005737">
    <property type="term" value="C:cytoplasm"/>
    <property type="evidence" value="ECO:0007669"/>
    <property type="project" value="UniProtKB-ARBA"/>
</dbReference>
<protein>
    <recommendedName>
        <fullName evidence="1">Tudor domain-containing protein</fullName>
    </recommendedName>
</protein>
<dbReference type="Proteomes" id="UP000000305">
    <property type="component" value="Unassembled WGS sequence"/>
</dbReference>
<dbReference type="PhylomeDB" id="E9G372"/>
<dbReference type="eggNOG" id="KOG2039">
    <property type="taxonomic scope" value="Eukaryota"/>
</dbReference>
<reference evidence="2 3" key="1">
    <citation type="journal article" date="2011" name="Science">
        <title>The ecoresponsive genome of Daphnia pulex.</title>
        <authorList>
            <person name="Colbourne J.K."/>
            <person name="Pfrender M.E."/>
            <person name="Gilbert D."/>
            <person name="Thomas W.K."/>
            <person name="Tucker A."/>
            <person name="Oakley T.H."/>
            <person name="Tokishita S."/>
            <person name="Aerts A."/>
            <person name="Arnold G.J."/>
            <person name="Basu M.K."/>
            <person name="Bauer D.J."/>
            <person name="Caceres C.E."/>
            <person name="Carmel L."/>
            <person name="Casola C."/>
            <person name="Choi J.H."/>
            <person name="Detter J.C."/>
            <person name="Dong Q."/>
            <person name="Dusheyko S."/>
            <person name="Eads B.D."/>
            <person name="Frohlich T."/>
            <person name="Geiler-Samerotte K.A."/>
            <person name="Gerlach D."/>
            <person name="Hatcher P."/>
            <person name="Jogdeo S."/>
            <person name="Krijgsveld J."/>
            <person name="Kriventseva E.V."/>
            <person name="Kultz D."/>
            <person name="Laforsch C."/>
            <person name="Lindquist E."/>
            <person name="Lopez J."/>
            <person name="Manak J.R."/>
            <person name="Muller J."/>
            <person name="Pangilinan J."/>
            <person name="Patwardhan R.P."/>
            <person name="Pitluck S."/>
            <person name="Pritham E.J."/>
            <person name="Rechtsteiner A."/>
            <person name="Rho M."/>
            <person name="Rogozin I.B."/>
            <person name="Sakarya O."/>
            <person name="Salamov A."/>
            <person name="Schaack S."/>
            <person name="Shapiro H."/>
            <person name="Shiga Y."/>
            <person name="Skalitzky C."/>
            <person name="Smith Z."/>
            <person name="Souvorov A."/>
            <person name="Sung W."/>
            <person name="Tang Z."/>
            <person name="Tsuchiya D."/>
            <person name="Tu H."/>
            <person name="Vos H."/>
            <person name="Wang M."/>
            <person name="Wolf Y.I."/>
            <person name="Yamagata H."/>
            <person name="Yamada T."/>
            <person name="Ye Y."/>
            <person name="Shaw J.R."/>
            <person name="Andrews J."/>
            <person name="Crease T.J."/>
            <person name="Tang H."/>
            <person name="Lucas S.M."/>
            <person name="Robertson H.M."/>
            <person name="Bork P."/>
            <person name="Koonin E.V."/>
            <person name="Zdobnov E.M."/>
            <person name="Grigoriev I.V."/>
            <person name="Lynch M."/>
            <person name="Boore J.L."/>
        </authorList>
    </citation>
    <scope>NUCLEOTIDE SEQUENCE [LARGE SCALE GENOMIC DNA]</scope>
</reference>
<feature type="domain" description="Tudor" evidence="1">
    <location>
        <begin position="579"/>
        <end position="637"/>
    </location>
</feature>
<proteinExistence type="predicted"/>
<dbReference type="Gene3D" id="2.30.30.140">
    <property type="match status" value="3"/>
</dbReference>
<organism evidence="2 3">
    <name type="scientific">Daphnia pulex</name>
    <name type="common">Water flea</name>
    <dbReference type="NCBI Taxonomy" id="6669"/>
    <lineage>
        <taxon>Eukaryota</taxon>
        <taxon>Metazoa</taxon>
        <taxon>Ecdysozoa</taxon>
        <taxon>Arthropoda</taxon>
        <taxon>Crustacea</taxon>
        <taxon>Branchiopoda</taxon>
        <taxon>Diplostraca</taxon>
        <taxon>Cladocera</taxon>
        <taxon>Anomopoda</taxon>
        <taxon>Daphniidae</taxon>
        <taxon>Daphnia</taxon>
    </lineage>
</organism>